<evidence type="ECO:0000313" key="1">
    <source>
        <dbReference type="EMBL" id="TNN16387.1"/>
    </source>
</evidence>
<sequence length="157" mass="17632">MFSSIRNGSFAHRTSFLNNSLEVGCGAVAYCRCYVASEETCCRSVLAKARVAPLKVRAIPRLELIALVLKAHIGSQLKTELNGDRVFEKEVRILQSSRSNPEMKAIGPPLRKLNPILIDGLLCLDVMVPRRTAVRPRNHQVRRGLRRTVVRPKTHHL</sequence>
<protein>
    <submittedName>
        <fullName evidence="1">Uncharacterized protein</fullName>
    </submittedName>
</protein>
<dbReference type="Proteomes" id="UP000311919">
    <property type="component" value="Unassembled WGS sequence"/>
</dbReference>
<evidence type="ECO:0000313" key="2">
    <source>
        <dbReference type="Proteomes" id="UP000311919"/>
    </source>
</evidence>
<gene>
    <name evidence="1" type="ORF">EWB00_000492</name>
</gene>
<dbReference type="PANTHER" id="PTHR47331:SF5">
    <property type="entry name" value="RIBONUCLEASE H"/>
    <property type="match status" value="1"/>
</dbReference>
<proteinExistence type="predicted"/>
<organism evidence="1 2">
    <name type="scientific">Schistosoma japonicum</name>
    <name type="common">Blood fluke</name>
    <dbReference type="NCBI Taxonomy" id="6182"/>
    <lineage>
        <taxon>Eukaryota</taxon>
        <taxon>Metazoa</taxon>
        <taxon>Spiralia</taxon>
        <taxon>Lophotrochozoa</taxon>
        <taxon>Platyhelminthes</taxon>
        <taxon>Trematoda</taxon>
        <taxon>Digenea</taxon>
        <taxon>Strigeidida</taxon>
        <taxon>Schistosomatoidea</taxon>
        <taxon>Schistosomatidae</taxon>
        <taxon>Schistosoma</taxon>
    </lineage>
</organism>
<reference evidence="1 2" key="1">
    <citation type="submission" date="2019-03" db="EMBL/GenBank/DDBJ databases">
        <title>An improved genome assembly of the fluke Schistosoma japonicum.</title>
        <authorList>
            <person name="Hu W."/>
            <person name="Luo F."/>
            <person name="Yin M."/>
            <person name="Mo X."/>
            <person name="Sun C."/>
            <person name="Wu Q."/>
            <person name="Zhu B."/>
            <person name="Xiang M."/>
            <person name="Wang J."/>
            <person name="Wang Y."/>
            <person name="Zhang T."/>
            <person name="Xu B."/>
            <person name="Zheng H."/>
            <person name="Feng Z."/>
        </authorList>
    </citation>
    <scope>NUCLEOTIDE SEQUENCE [LARGE SCALE GENOMIC DNA]</scope>
    <source>
        <strain evidence="1">HuSjv2</strain>
        <tissue evidence="1">Worms</tissue>
    </source>
</reference>
<comment type="caution">
    <text evidence="1">The sequence shown here is derived from an EMBL/GenBank/DDBJ whole genome shotgun (WGS) entry which is preliminary data.</text>
</comment>
<dbReference type="PANTHER" id="PTHR47331">
    <property type="entry name" value="PHD-TYPE DOMAIN-CONTAINING PROTEIN"/>
    <property type="match status" value="1"/>
</dbReference>
<dbReference type="OrthoDB" id="5983986at2759"/>
<keyword evidence="2" id="KW-1185">Reference proteome</keyword>
<dbReference type="Pfam" id="PF05380">
    <property type="entry name" value="Peptidase_A17"/>
    <property type="match status" value="1"/>
</dbReference>
<name>A0A4Z2DJ27_SCHJA</name>
<dbReference type="EMBL" id="SKCS01000118">
    <property type="protein sequence ID" value="TNN16387.1"/>
    <property type="molecule type" value="Genomic_DNA"/>
</dbReference>
<accession>A0A4Z2DJ27</accession>
<dbReference type="AlphaFoldDB" id="A0A4Z2DJ27"/>
<dbReference type="InterPro" id="IPR008042">
    <property type="entry name" value="Retrotrans_Pao"/>
</dbReference>